<reference evidence="2" key="1">
    <citation type="submission" date="2012-03" db="EMBL/GenBank/DDBJ databases">
        <title>Complete sequence of chromosome of Deinococcus peraridilitoris DSM 19664.</title>
        <authorList>
            <person name="Lucas S."/>
            <person name="Copeland A."/>
            <person name="Lapidus A."/>
            <person name="Glavina del Rio T."/>
            <person name="Dalin E."/>
            <person name="Tice H."/>
            <person name="Bruce D."/>
            <person name="Goodwin L."/>
            <person name="Pitluck S."/>
            <person name="Peters L."/>
            <person name="Mikhailova N."/>
            <person name="Lu M."/>
            <person name="Kyrpides N."/>
            <person name="Mavromatis K."/>
            <person name="Ivanova N."/>
            <person name="Brettin T."/>
            <person name="Detter J.C."/>
            <person name="Han C."/>
            <person name="Larimer F."/>
            <person name="Land M."/>
            <person name="Hauser L."/>
            <person name="Markowitz V."/>
            <person name="Cheng J.-F."/>
            <person name="Hugenholtz P."/>
            <person name="Woyke T."/>
            <person name="Wu D."/>
            <person name="Pukall R."/>
            <person name="Steenblock K."/>
            <person name="Brambilla E."/>
            <person name="Klenk H.-P."/>
            <person name="Eisen J.A."/>
        </authorList>
    </citation>
    <scope>NUCLEOTIDE SEQUENCE [LARGE SCALE GENOMIC DNA]</scope>
    <source>
        <strain evidence="2">DSM 19664 / LMG 22246 / CIP 109416 / KR-200</strain>
    </source>
</reference>
<protein>
    <submittedName>
        <fullName evidence="1">Uncharacterized protein</fullName>
    </submittedName>
</protein>
<dbReference type="STRING" id="937777.Deipe_2421"/>
<dbReference type="EMBL" id="CP003382">
    <property type="protein sequence ID" value="AFZ67896.1"/>
    <property type="molecule type" value="Genomic_DNA"/>
</dbReference>
<name>L0A223_DEIPD</name>
<dbReference type="RefSeq" id="WP_015236198.1">
    <property type="nucleotide sequence ID" value="NC_019793.1"/>
</dbReference>
<dbReference type="PATRIC" id="fig|937777.3.peg.2426"/>
<organism evidence="1 2">
    <name type="scientific">Deinococcus peraridilitoris (strain DSM 19664 / LMG 22246 / CIP 109416 / KR-200)</name>
    <dbReference type="NCBI Taxonomy" id="937777"/>
    <lineage>
        <taxon>Bacteria</taxon>
        <taxon>Thermotogati</taxon>
        <taxon>Deinococcota</taxon>
        <taxon>Deinococci</taxon>
        <taxon>Deinococcales</taxon>
        <taxon>Deinococcaceae</taxon>
        <taxon>Deinococcus</taxon>
    </lineage>
</organism>
<dbReference type="Proteomes" id="UP000010467">
    <property type="component" value="Chromosome"/>
</dbReference>
<accession>L0A223</accession>
<gene>
    <name evidence="1" type="ordered locus">Deipe_2421</name>
</gene>
<evidence type="ECO:0000313" key="1">
    <source>
        <dbReference type="EMBL" id="AFZ67896.1"/>
    </source>
</evidence>
<dbReference type="AlphaFoldDB" id="L0A223"/>
<keyword evidence="2" id="KW-1185">Reference proteome</keyword>
<sequence length="338" mass="37577">MTAEHLKITKQTLPDPRALNPVKHGAMSENVPDHERETYELHRSGVLASLAPVGYLEERLAGRVAMTLWRLSRLEGWEAAHLSAQARKAVSGLVLGEHDAFLRKMAESKARLYAPVEYMDAEDLRAALRYVLPHLSSEHVLRPNGAADIQEEAEERLKAAAFLRAFVAGQEASHPESEAARFMLGEWAMKALKKKGVSAKRIAGAALGVSKPGREQVESIEDGDWEWEAAELPGVLALAREVLGDKLAQEAHFTLCTWEREAALLPAYLARAEQLRNNAARVLPDDRTLEKLQRYEAHLERQLYKALHELEAIQERRKGNATPLARLEVHGEVPGGTP</sequence>
<dbReference type="KEGG" id="dpd:Deipe_2421"/>
<evidence type="ECO:0000313" key="2">
    <source>
        <dbReference type="Proteomes" id="UP000010467"/>
    </source>
</evidence>
<proteinExistence type="predicted"/>
<dbReference type="HOGENOM" id="CLU_820672_0_0_0"/>
<dbReference type="OrthoDB" id="69722at2"/>